<dbReference type="Proteomes" id="UP001275084">
    <property type="component" value="Unassembled WGS sequence"/>
</dbReference>
<comment type="caution">
    <text evidence="3">The sequence shown here is derived from an EMBL/GenBank/DDBJ whole genome shotgun (WGS) entry which is preliminary data.</text>
</comment>
<accession>A0AAJ0MDA4</accession>
<dbReference type="PANTHER" id="PTHR24148:SF78">
    <property type="entry name" value="HETEROKARYON INCOMPATIBILITY DOMAIN-CONTAINING PROTEIN"/>
    <property type="match status" value="1"/>
</dbReference>
<gene>
    <name evidence="3" type="ORF">B0T25DRAFT_422765</name>
</gene>
<sequence length="625" mass="69963">YSRLPSSGRIRLLRLMPHEQENAGVECQLISYPLRDSSEGTNMYEALSYVWGDTNNHRSISIDKHNVKVTPNLHAALLHLRDPFFERVLWVDAICINQNDPDEKGHQVGSMANTYAKAGRVIVWLGEAADGSDQSIEDIRVAGIERHRPLSINITRLEAIFALLRRPWFERIWVLQEVAAARQILVKCGSAEIDGYAFCAGLSALQLSYEKYPDLQPLIYTTTYLIRGALFRPRRGASQSGRFSLRIHPLSELIDMYHTRKATERHDKVYALLGMSSDSDDDTKLSVDYNTSWGRLFQQLINIFLPKQKSVDTWDHEEVAIIRGNGHILGEVSSVRKDDDWEDRHIVDITWQNESGGHGAKDKRNSPWALQTGAKSILVGDFVCLLQGASRPTIIRLRGDYWDIIRIAVFLKDEPRVITDGNGKRLETSTHNLLLVWDWGNSPQVEEYGTRLLSNRVPNISGLGDLDIIRLESIRPALQSVMRYDALAENLGTTMLVLERVLESMGDTAFTCSTWGSLEEGGVSKISTMVNRFIRDNGSWAIICIAAAGGQNLVIKMLLNTGMIDPDGGSHLRAPLWLATQNGHEEVVKLLLSVSEADLNVKDMDGQTALFQAARNGDGAIVKLL</sequence>
<evidence type="ECO:0000313" key="4">
    <source>
        <dbReference type="Proteomes" id="UP001275084"/>
    </source>
</evidence>
<feature type="domain" description="Heterokaryon incompatibility" evidence="2">
    <location>
        <begin position="44"/>
        <end position="177"/>
    </location>
</feature>
<feature type="non-terminal residue" evidence="3">
    <location>
        <position position="1"/>
    </location>
</feature>
<dbReference type="AlphaFoldDB" id="A0AAJ0MDA4"/>
<dbReference type="Pfam" id="PF06985">
    <property type="entry name" value="HET"/>
    <property type="match status" value="1"/>
</dbReference>
<reference evidence="3" key="2">
    <citation type="submission" date="2023-06" db="EMBL/GenBank/DDBJ databases">
        <authorList>
            <consortium name="Lawrence Berkeley National Laboratory"/>
            <person name="Haridas S."/>
            <person name="Hensen N."/>
            <person name="Bonometti L."/>
            <person name="Westerberg I."/>
            <person name="Brannstrom I.O."/>
            <person name="Guillou S."/>
            <person name="Cros-Aarteil S."/>
            <person name="Calhoun S."/>
            <person name="Kuo A."/>
            <person name="Mondo S."/>
            <person name="Pangilinan J."/>
            <person name="Riley R."/>
            <person name="Labutti K."/>
            <person name="Andreopoulos B."/>
            <person name="Lipzen A."/>
            <person name="Chen C."/>
            <person name="Yanf M."/>
            <person name="Daum C."/>
            <person name="Ng V."/>
            <person name="Clum A."/>
            <person name="Steindorff A."/>
            <person name="Ohm R."/>
            <person name="Martin F."/>
            <person name="Silar P."/>
            <person name="Natvig D."/>
            <person name="Lalanne C."/>
            <person name="Gautier V."/>
            <person name="Ament-Velasquez S.L."/>
            <person name="Kruys A."/>
            <person name="Hutchinson M.I."/>
            <person name="Powell A.J."/>
            <person name="Barry K."/>
            <person name="Miller A.N."/>
            <person name="Grigoriev I.V."/>
            <person name="Debuchy R."/>
            <person name="Gladieux P."/>
            <person name="Thoren M.H."/>
            <person name="Johannesson H."/>
        </authorList>
    </citation>
    <scope>NUCLEOTIDE SEQUENCE</scope>
    <source>
        <strain evidence="3">CBS 955.72</strain>
    </source>
</reference>
<dbReference type="Gene3D" id="1.25.40.20">
    <property type="entry name" value="Ankyrin repeat-containing domain"/>
    <property type="match status" value="1"/>
</dbReference>
<reference evidence="3" key="1">
    <citation type="journal article" date="2023" name="Mol. Phylogenet. Evol.">
        <title>Genome-scale phylogeny and comparative genomics of the fungal order Sordariales.</title>
        <authorList>
            <person name="Hensen N."/>
            <person name="Bonometti L."/>
            <person name="Westerberg I."/>
            <person name="Brannstrom I.O."/>
            <person name="Guillou S."/>
            <person name="Cros-Aarteil S."/>
            <person name="Calhoun S."/>
            <person name="Haridas S."/>
            <person name="Kuo A."/>
            <person name="Mondo S."/>
            <person name="Pangilinan J."/>
            <person name="Riley R."/>
            <person name="LaButti K."/>
            <person name="Andreopoulos B."/>
            <person name="Lipzen A."/>
            <person name="Chen C."/>
            <person name="Yan M."/>
            <person name="Daum C."/>
            <person name="Ng V."/>
            <person name="Clum A."/>
            <person name="Steindorff A."/>
            <person name="Ohm R.A."/>
            <person name="Martin F."/>
            <person name="Silar P."/>
            <person name="Natvig D.O."/>
            <person name="Lalanne C."/>
            <person name="Gautier V."/>
            <person name="Ament-Velasquez S.L."/>
            <person name="Kruys A."/>
            <person name="Hutchinson M.I."/>
            <person name="Powell A.J."/>
            <person name="Barry K."/>
            <person name="Miller A.N."/>
            <person name="Grigoriev I.V."/>
            <person name="Debuchy R."/>
            <person name="Gladieux P."/>
            <person name="Hiltunen Thoren M."/>
            <person name="Johannesson H."/>
        </authorList>
    </citation>
    <scope>NUCLEOTIDE SEQUENCE</scope>
    <source>
        <strain evidence="3">CBS 955.72</strain>
    </source>
</reference>
<evidence type="ECO:0000256" key="1">
    <source>
        <dbReference type="PROSITE-ProRule" id="PRU00023"/>
    </source>
</evidence>
<dbReference type="InterPro" id="IPR010730">
    <property type="entry name" value="HET"/>
</dbReference>
<organism evidence="3 4">
    <name type="scientific">Lasiosphaeria hispida</name>
    <dbReference type="NCBI Taxonomy" id="260671"/>
    <lineage>
        <taxon>Eukaryota</taxon>
        <taxon>Fungi</taxon>
        <taxon>Dikarya</taxon>
        <taxon>Ascomycota</taxon>
        <taxon>Pezizomycotina</taxon>
        <taxon>Sordariomycetes</taxon>
        <taxon>Sordariomycetidae</taxon>
        <taxon>Sordariales</taxon>
        <taxon>Lasiosphaeriaceae</taxon>
        <taxon>Lasiosphaeria</taxon>
    </lineage>
</organism>
<dbReference type="InterPro" id="IPR036770">
    <property type="entry name" value="Ankyrin_rpt-contain_sf"/>
</dbReference>
<dbReference type="InterPro" id="IPR052895">
    <property type="entry name" value="HetReg/Transcr_Mod"/>
</dbReference>
<dbReference type="SMART" id="SM00248">
    <property type="entry name" value="ANK"/>
    <property type="match status" value="2"/>
</dbReference>
<name>A0AAJ0MDA4_9PEZI</name>
<dbReference type="Pfam" id="PF12796">
    <property type="entry name" value="Ank_2"/>
    <property type="match status" value="1"/>
</dbReference>
<dbReference type="SUPFAM" id="SSF48403">
    <property type="entry name" value="Ankyrin repeat"/>
    <property type="match status" value="1"/>
</dbReference>
<evidence type="ECO:0000259" key="2">
    <source>
        <dbReference type="Pfam" id="PF06985"/>
    </source>
</evidence>
<feature type="non-terminal residue" evidence="3">
    <location>
        <position position="625"/>
    </location>
</feature>
<keyword evidence="4" id="KW-1185">Reference proteome</keyword>
<proteinExistence type="predicted"/>
<feature type="repeat" description="ANK" evidence="1">
    <location>
        <begin position="605"/>
        <end position="625"/>
    </location>
</feature>
<dbReference type="PROSITE" id="PS50088">
    <property type="entry name" value="ANK_REPEAT"/>
    <property type="match status" value="1"/>
</dbReference>
<dbReference type="InterPro" id="IPR002110">
    <property type="entry name" value="Ankyrin_rpt"/>
</dbReference>
<dbReference type="PROSITE" id="PS50297">
    <property type="entry name" value="ANK_REP_REGION"/>
    <property type="match status" value="1"/>
</dbReference>
<keyword evidence="1" id="KW-0040">ANK repeat</keyword>
<dbReference type="PANTHER" id="PTHR24148">
    <property type="entry name" value="ANKYRIN REPEAT DOMAIN-CONTAINING PROTEIN 39 HOMOLOG-RELATED"/>
    <property type="match status" value="1"/>
</dbReference>
<evidence type="ECO:0000313" key="3">
    <source>
        <dbReference type="EMBL" id="KAK3352266.1"/>
    </source>
</evidence>
<protein>
    <submittedName>
        <fullName evidence="3">Heterokaryon incompatibility protein-domain-containing protein</fullName>
    </submittedName>
</protein>
<dbReference type="EMBL" id="JAUIQD010000004">
    <property type="protein sequence ID" value="KAK3352266.1"/>
    <property type="molecule type" value="Genomic_DNA"/>
</dbReference>